<name>A0A6N9NLM6_9FLAO</name>
<dbReference type="GO" id="GO:0030313">
    <property type="term" value="C:cell envelope"/>
    <property type="evidence" value="ECO:0007669"/>
    <property type="project" value="UniProtKB-SubCell"/>
</dbReference>
<dbReference type="GO" id="GO:0016209">
    <property type="term" value="F:antioxidant activity"/>
    <property type="evidence" value="ECO:0007669"/>
    <property type="project" value="InterPro"/>
</dbReference>
<dbReference type="PANTHER" id="PTHR42852">
    <property type="entry name" value="THIOL:DISULFIDE INTERCHANGE PROTEIN DSBE"/>
    <property type="match status" value="1"/>
</dbReference>
<keyword evidence="2" id="KW-0201">Cytochrome c-type biogenesis</keyword>
<dbReference type="AlphaFoldDB" id="A0A6N9NLM6"/>
<dbReference type="InterPro" id="IPR025380">
    <property type="entry name" value="DUF4369"/>
</dbReference>
<dbReference type="InterPro" id="IPR000866">
    <property type="entry name" value="AhpC/TSA"/>
</dbReference>
<evidence type="ECO:0000259" key="5">
    <source>
        <dbReference type="PROSITE" id="PS51352"/>
    </source>
</evidence>
<keyword evidence="7" id="KW-1185">Reference proteome</keyword>
<dbReference type="PROSITE" id="PS51257">
    <property type="entry name" value="PROKAR_LIPOPROTEIN"/>
    <property type="match status" value="1"/>
</dbReference>
<evidence type="ECO:0000313" key="7">
    <source>
        <dbReference type="Proteomes" id="UP000470771"/>
    </source>
</evidence>
<evidence type="ECO:0000256" key="1">
    <source>
        <dbReference type="ARBA" id="ARBA00004196"/>
    </source>
</evidence>
<evidence type="ECO:0000256" key="2">
    <source>
        <dbReference type="ARBA" id="ARBA00022748"/>
    </source>
</evidence>
<dbReference type="Gene3D" id="3.40.30.10">
    <property type="entry name" value="Glutaredoxin"/>
    <property type="match status" value="1"/>
</dbReference>
<dbReference type="RefSeq" id="WP_160633729.1">
    <property type="nucleotide sequence ID" value="NZ_WWNE01000009.1"/>
</dbReference>
<evidence type="ECO:0000313" key="6">
    <source>
        <dbReference type="EMBL" id="NBG66772.1"/>
    </source>
</evidence>
<comment type="subcellular location">
    <subcellularLocation>
        <location evidence="1">Cell envelope</location>
    </subcellularLocation>
</comment>
<keyword evidence="4" id="KW-0676">Redox-active center</keyword>
<keyword evidence="3" id="KW-1015">Disulfide bond</keyword>
<protein>
    <submittedName>
        <fullName evidence="6">Redoxin domain-containing protein</fullName>
    </submittedName>
</protein>
<organism evidence="6 7">
    <name type="scientific">Acidiluteibacter ferrifornacis</name>
    <dbReference type="NCBI Taxonomy" id="2692424"/>
    <lineage>
        <taxon>Bacteria</taxon>
        <taxon>Pseudomonadati</taxon>
        <taxon>Bacteroidota</taxon>
        <taxon>Flavobacteriia</taxon>
        <taxon>Flavobacteriales</taxon>
        <taxon>Cryomorphaceae</taxon>
        <taxon>Acidiluteibacter</taxon>
    </lineage>
</organism>
<evidence type="ECO:0000256" key="3">
    <source>
        <dbReference type="ARBA" id="ARBA00023157"/>
    </source>
</evidence>
<dbReference type="Proteomes" id="UP000470771">
    <property type="component" value="Unassembled WGS sequence"/>
</dbReference>
<comment type="caution">
    <text evidence="6">The sequence shown here is derived from an EMBL/GenBank/DDBJ whole genome shotgun (WGS) entry which is preliminary data.</text>
</comment>
<dbReference type="Pfam" id="PF00578">
    <property type="entry name" value="AhpC-TSA"/>
    <property type="match status" value="1"/>
</dbReference>
<accession>A0A6N9NLM6</accession>
<gene>
    <name evidence="6" type="ORF">GQN54_11660</name>
</gene>
<dbReference type="PROSITE" id="PS51352">
    <property type="entry name" value="THIOREDOXIN_2"/>
    <property type="match status" value="1"/>
</dbReference>
<reference evidence="6 7" key="1">
    <citation type="submission" date="2019-12" db="EMBL/GenBank/DDBJ databases">
        <authorList>
            <person name="Zhao J."/>
        </authorList>
    </citation>
    <scope>NUCLEOTIDE SEQUENCE [LARGE SCALE GENOMIC DNA]</scope>
    <source>
        <strain evidence="6 7">S-15</strain>
    </source>
</reference>
<dbReference type="PANTHER" id="PTHR42852:SF6">
    <property type="entry name" value="THIOL:DISULFIDE INTERCHANGE PROTEIN DSBE"/>
    <property type="match status" value="1"/>
</dbReference>
<proteinExistence type="predicted"/>
<sequence length="367" mass="41426">MKTIISGLIGIAFLTACGTSNQEKVDVQANIKNYNNPQVILEKLAEGKVTPIDTSTVDPEGNFSFDGSVDEKSFYRLNFNNQGFVFFVSSPDEQIVVNLDANNYRDYTITGSEDAVILHEFNKGLTSFYYMQDSLNRAFSQYQNHPKKDSIIQVFRGIYLDSESKKAEFVRNFLDAHSDSYAAMAIVEQLDKDNALDYYIKVKESLGKKYPQNKTFIAFSNRVNELSKLKIGSQIPEINLPSPNGNNIPLSSLRGKYVLVDFWASWCKPCRMENPNIVAEYNKYKSQGFTVYGVSLDREKKAWTDAIAADKLDWSHVSDLSFWNSEVVPQFGIEGIPFSILIDKEGKIVAKNLRGPALGRKLAEIFN</sequence>
<dbReference type="InterPro" id="IPR050553">
    <property type="entry name" value="Thioredoxin_ResA/DsbE_sf"/>
</dbReference>
<dbReference type="CDD" id="cd02966">
    <property type="entry name" value="TlpA_like_family"/>
    <property type="match status" value="1"/>
</dbReference>
<dbReference type="EMBL" id="WWNE01000009">
    <property type="protein sequence ID" value="NBG66772.1"/>
    <property type="molecule type" value="Genomic_DNA"/>
</dbReference>
<dbReference type="SUPFAM" id="SSF52833">
    <property type="entry name" value="Thioredoxin-like"/>
    <property type="match status" value="1"/>
</dbReference>
<evidence type="ECO:0000256" key="4">
    <source>
        <dbReference type="ARBA" id="ARBA00023284"/>
    </source>
</evidence>
<dbReference type="GO" id="GO:0016491">
    <property type="term" value="F:oxidoreductase activity"/>
    <property type="evidence" value="ECO:0007669"/>
    <property type="project" value="InterPro"/>
</dbReference>
<dbReference type="GO" id="GO:0017004">
    <property type="term" value="P:cytochrome complex assembly"/>
    <property type="evidence" value="ECO:0007669"/>
    <property type="project" value="UniProtKB-KW"/>
</dbReference>
<feature type="domain" description="Thioredoxin" evidence="5">
    <location>
        <begin position="229"/>
        <end position="367"/>
    </location>
</feature>
<dbReference type="Pfam" id="PF14289">
    <property type="entry name" value="DUF4369"/>
    <property type="match status" value="1"/>
</dbReference>
<dbReference type="InterPro" id="IPR013766">
    <property type="entry name" value="Thioredoxin_domain"/>
</dbReference>
<dbReference type="InterPro" id="IPR036249">
    <property type="entry name" value="Thioredoxin-like_sf"/>
</dbReference>